<proteinExistence type="predicted"/>
<gene>
    <name evidence="2" type="ORF">ACFODK_00305</name>
</gene>
<accession>A0ABV7ECL8</accession>
<dbReference type="InterPro" id="IPR016833">
    <property type="entry name" value="Put_Na-Bile_cotransptr"/>
</dbReference>
<name>A0ABV7ECL8_9SPHN</name>
<evidence type="ECO:0000313" key="3">
    <source>
        <dbReference type="Proteomes" id="UP001595378"/>
    </source>
</evidence>
<feature type="transmembrane region" description="Helical" evidence="1">
    <location>
        <begin position="68"/>
        <end position="90"/>
    </location>
</feature>
<feature type="transmembrane region" description="Helical" evidence="1">
    <location>
        <begin position="96"/>
        <end position="115"/>
    </location>
</feature>
<dbReference type="PIRSF" id="PIRSF026166">
    <property type="entry name" value="UCP026166"/>
    <property type="match status" value="1"/>
</dbReference>
<feature type="transmembrane region" description="Helical" evidence="1">
    <location>
        <begin position="293"/>
        <end position="314"/>
    </location>
</feature>
<feature type="transmembrane region" description="Helical" evidence="1">
    <location>
        <begin position="164"/>
        <end position="184"/>
    </location>
</feature>
<feature type="transmembrane region" description="Helical" evidence="1">
    <location>
        <begin position="230"/>
        <end position="253"/>
    </location>
</feature>
<protein>
    <submittedName>
        <fullName evidence="2">Bile acid:sodium symporter family protein</fullName>
    </submittedName>
</protein>
<sequence>MALRSVLSGIDPLVRLLVLAILLASFLPVTGEGKAAAQRVSDAAIFVLFLLNGLRLPRRDVAAGIANWRFLSPLFLWCFFGMGAVGWALWQAGMALLPAQVALGLLFLGVLPSTVQSATAYSSLAGGNVAASVVAAAVLNVAGVFVTAPLLALMAGGAGPGIDLAGLERIATILLLPFAIGQLLQNRFGGLVKERRALVSWMDRSAIAIAVFVAFSSAVEQGLWSLVGPVQWGVLLAFVAAFLAIGFGGAWWLGGAVGLARAERISFLFAGAQKSIALGAPLASVMFPPAAAGLILLPVLVYHLLQLVLSAPLANRLNRQG</sequence>
<keyword evidence="1" id="KW-0812">Transmembrane</keyword>
<dbReference type="PANTHER" id="PTHR18640">
    <property type="entry name" value="SOLUTE CARRIER FAMILY 10 MEMBER 7"/>
    <property type="match status" value="1"/>
</dbReference>
<feature type="transmembrane region" description="Helical" evidence="1">
    <location>
        <begin position="127"/>
        <end position="152"/>
    </location>
</feature>
<reference evidence="3" key="1">
    <citation type="journal article" date="2019" name="Int. J. Syst. Evol. Microbiol.">
        <title>The Global Catalogue of Microorganisms (GCM) 10K type strain sequencing project: providing services to taxonomists for standard genome sequencing and annotation.</title>
        <authorList>
            <consortium name="The Broad Institute Genomics Platform"/>
            <consortium name="The Broad Institute Genome Sequencing Center for Infectious Disease"/>
            <person name="Wu L."/>
            <person name="Ma J."/>
        </authorList>
    </citation>
    <scope>NUCLEOTIDE SEQUENCE [LARGE SCALE GENOMIC DNA]</scope>
    <source>
        <strain evidence="3">KCTC 52606</strain>
    </source>
</reference>
<dbReference type="Pfam" id="PF13593">
    <property type="entry name" value="SBF_like"/>
    <property type="match status" value="1"/>
</dbReference>
<keyword evidence="3" id="KW-1185">Reference proteome</keyword>
<dbReference type="Proteomes" id="UP001595378">
    <property type="component" value="Unassembled WGS sequence"/>
</dbReference>
<evidence type="ECO:0000313" key="2">
    <source>
        <dbReference type="EMBL" id="MFC3099331.1"/>
    </source>
</evidence>
<evidence type="ECO:0000256" key="1">
    <source>
        <dbReference type="SAM" id="Phobius"/>
    </source>
</evidence>
<dbReference type="RefSeq" id="WP_336917464.1">
    <property type="nucleotide sequence ID" value="NZ_JBANRN010000001.1"/>
</dbReference>
<feature type="transmembrane region" description="Helical" evidence="1">
    <location>
        <begin position="205"/>
        <end position="224"/>
    </location>
</feature>
<feature type="transmembrane region" description="Helical" evidence="1">
    <location>
        <begin position="12"/>
        <end position="30"/>
    </location>
</feature>
<comment type="caution">
    <text evidence="2">The sequence shown here is derived from an EMBL/GenBank/DDBJ whole genome shotgun (WGS) entry which is preliminary data.</text>
</comment>
<keyword evidence="1" id="KW-0472">Membrane</keyword>
<feature type="transmembrane region" description="Helical" evidence="1">
    <location>
        <begin position="36"/>
        <end position="56"/>
    </location>
</feature>
<keyword evidence="1" id="KW-1133">Transmembrane helix</keyword>
<dbReference type="EMBL" id="JBHRSU010000001">
    <property type="protein sequence ID" value="MFC3099331.1"/>
    <property type="molecule type" value="Genomic_DNA"/>
</dbReference>
<feature type="transmembrane region" description="Helical" evidence="1">
    <location>
        <begin position="265"/>
        <end position="287"/>
    </location>
</feature>
<organism evidence="2 3">
    <name type="scientific">Alteraurantiacibacter lauratis</name>
    <dbReference type="NCBI Taxonomy" id="2054627"/>
    <lineage>
        <taxon>Bacteria</taxon>
        <taxon>Pseudomonadati</taxon>
        <taxon>Pseudomonadota</taxon>
        <taxon>Alphaproteobacteria</taxon>
        <taxon>Sphingomonadales</taxon>
        <taxon>Erythrobacteraceae</taxon>
        <taxon>Alteraurantiacibacter</taxon>
    </lineage>
</organism>
<dbReference type="Gene3D" id="1.20.1530.20">
    <property type="match status" value="1"/>
</dbReference>
<dbReference type="InterPro" id="IPR038770">
    <property type="entry name" value="Na+/solute_symporter_sf"/>
</dbReference>
<dbReference type="PANTHER" id="PTHR18640:SF5">
    <property type="entry name" value="SODIUM_BILE ACID COTRANSPORTER 7"/>
    <property type="match status" value="1"/>
</dbReference>